<dbReference type="OrthoDB" id="5971719at2759"/>
<name>A0A0S4JQG7_BODSA</name>
<organism evidence="3 4">
    <name type="scientific">Bodo saltans</name>
    <name type="common">Flagellated protozoan</name>
    <dbReference type="NCBI Taxonomy" id="75058"/>
    <lineage>
        <taxon>Eukaryota</taxon>
        <taxon>Discoba</taxon>
        <taxon>Euglenozoa</taxon>
        <taxon>Kinetoplastea</taxon>
        <taxon>Metakinetoplastina</taxon>
        <taxon>Eubodonida</taxon>
        <taxon>Bodonidae</taxon>
        <taxon>Bodo</taxon>
    </lineage>
</organism>
<dbReference type="InterPro" id="IPR007824">
    <property type="entry name" value="Flagellar_rod"/>
</dbReference>
<feature type="compositionally biased region" description="Gly residues" evidence="2">
    <location>
        <begin position="96"/>
        <end position="111"/>
    </location>
</feature>
<dbReference type="GO" id="GO:0005516">
    <property type="term" value="F:calmodulin binding"/>
    <property type="evidence" value="ECO:0007669"/>
    <property type="project" value="InterPro"/>
</dbReference>
<dbReference type="PANTHER" id="PTHR34732:SF5">
    <property type="entry name" value="ROD PROTEIN, PUTATIVE-RELATED"/>
    <property type="match status" value="1"/>
</dbReference>
<evidence type="ECO:0000313" key="3">
    <source>
        <dbReference type="EMBL" id="CUG93762.1"/>
    </source>
</evidence>
<evidence type="ECO:0000313" key="4">
    <source>
        <dbReference type="Proteomes" id="UP000051952"/>
    </source>
</evidence>
<accession>A0A0S4JQG7</accession>
<keyword evidence="3" id="KW-0969">Cilium</keyword>
<evidence type="ECO:0000256" key="2">
    <source>
        <dbReference type="SAM" id="MobiDB-lite"/>
    </source>
</evidence>
<keyword evidence="3" id="KW-0282">Flagellum</keyword>
<dbReference type="AlphaFoldDB" id="A0A0S4JQG7"/>
<keyword evidence="4" id="KW-1185">Reference proteome</keyword>
<reference evidence="4" key="1">
    <citation type="submission" date="2015-09" db="EMBL/GenBank/DDBJ databases">
        <authorList>
            <consortium name="Pathogen Informatics"/>
        </authorList>
    </citation>
    <scope>NUCLEOTIDE SEQUENCE [LARGE SCALE GENOMIC DNA]</scope>
    <source>
        <strain evidence="4">Lake Konstanz</strain>
    </source>
</reference>
<dbReference type="VEuPathDB" id="TriTrypDB:BSAL_03000"/>
<proteinExistence type="predicted"/>
<dbReference type="InterPro" id="IPR053120">
    <property type="entry name" value="PFR_Component"/>
</dbReference>
<evidence type="ECO:0000256" key="1">
    <source>
        <dbReference type="SAM" id="Coils"/>
    </source>
</evidence>
<dbReference type="PANTHER" id="PTHR34732">
    <property type="entry name" value="69 KDA PARAFLAGELLAR ROD PROTEIN-RELATED"/>
    <property type="match status" value="1"/>
</dbReference>
<keyword evidence="1" id="KW-0175">Coiled coil</keyword>
<dbReference type="Pfam" id="PF05149">
    <property type="entry name" value="Flagellar_rod"/>
    <property type="match status" value="1"/>
</dbReference>
<dbReference type="GO" id="GO:0031514">
    <property type="term" value="C:motile cilium"/>
    <property type="evidence" value="ECO:0007669"/>
    <property type="project" value="InterPro"/>
</dbReference>
<protein>
    <submittedName>
        <fullName evidence="3">Paraflagellar rod protein, putative</fullName>
    </submittedName>
</protein>
<dbReference type="Proteomes" id="UP000051952">
    <property type="component" value="Unassembled WGS sequence"/>
</dbReference>
<dbReference type="EMBL" id="CYKH01002192">
    <property type="protein sequence ID" value="CUG93762.1"/>
    <property type="molecule type" value="Genomic_DNA"/>
</dbReference>
<feature type="compositionally biased region" description="Low complexity" evidence="2">
    <location>
        <begin position="112"/>
        <end position="132"/>
    </location>
</feature>
<feature type="region of interest" description="Disordered" evidence="2">
    <location>
        <begin position="93"/>
        <end position="132"/>
    </location>
</feature>
<keyword evidence="3" id="KW-0966">Cell projection</keyword>
<gene>
    <name evidence="3" type="ORF">BSAL_03000</name>
</gene>
<feature type="coiled-coil region" evidence="1">
    <location>
        <begin position="396"/>
        <end position="423"/>
    </location>
</feature>
<sequence>MSTATIFQRNKRLYLDEESKLYESIQDTSFATQFQLWLDSTIADLDVQFESCEQQLSELQQSVAVDEGKYWCSKTVTQHCNLHLDERRLISKQGGATSGGATTGADGGAGAGNAAAGNQQQPSSPGSAAAGAAVLSASHPSWPDVIQLVSCLHQLKSRSSITPKQSKFIEQCEQEFQHVVFEPRELRHIADALNTKLLDDVVTRSVFTELTKYQCAIDELAPDLAQCEELLDAALMNGEVALAEDISKKQLELYEHMLKLICEQYPIIHTHHTEAVEHQRRRRWAIFRMASRDITTVVDSKTRQVEACEEDLLKIRDQLPDLAQCEELLDAALMNGEVALAEDISKKQLELYEHMLKLICEQYPIIHTHHTEAVEHQRRRRWAIFRMASRDITTVVDSKTRQVEACEEDLLKIRDQLQNYNRDDNFQRKRYEEDRSASDTFLTQNKEKQQGCWNRIILDKVVNVPTVLVDP</sequence>